<gene>
    <name evidence="5" type="primary">LOC115211120</name>
</gene>
<dbReference type="InterPro" id="IPR050904">
    <property type="entry name" value="Adhesion/Biosynth-related"/>
</dbReference>
<name>A0A6P7SCM0_9MOLL</name>
<reference evidence="5" key="1">
    <citation type="submission" date="2025-08" db="UniProtKB">
        <authorList>
            <consortium name="RefSeq"/>
        </authorList>
    </citation>
    <scope>IDENTIFICATION</scope>
</reference>
<organism evidence="4 5">
    <name type="scientific">Octopus sinensis</name>
    <name type="common">East Asian common octopus</name>
    <dbReference type="NCBI Taxonomy" id="2607531"/>
    <lineage>
        <taxon>Eukaryota</taxon>
        <taxon>Metazoa</taxon>
        <taxon>Spiralia</taxon>
        <taxon>Lophotrochozoa</taxon>
        <taxon>Mollusca</taxon>
        <taxon>Cephalopoda</taxon>
        <taxon>Coleoidea</taxon>
        <taxon>Octopodiformes</taxon>
        <taxon>Octopoda</taxon>
        <taxon>Incirrata</taxon>
        <taxon>Octopodidae</taxon>
        <taxon>Octopus</taxon>
    </lineage>
</organism>
<proteinExistence type="predicted"/>
<dbReference type="GO" id="GO:0006629">
    <property type="term" value="P:lipid metabolic process"/>
    <property type="evidence" value="ECO:0007669"/>
    <property type="project" value="InterPro"/>
</dbReference>
<keyword evidence="1" id="KW-1133">Transmembrane helix</keyword>
<dbReference type="GO" id="GO:0004435">
    <property type="term" value="F:phosphatidylinositol-4,5-bisphosphate phospholipase C activity"/>
    <property type="evidence" value="ECO:0007669"/>
    <property type="project" value="InterPro"/>
</dbReference>
<sequence length="671" mass="75975">MVAIIMADMLRGNIIFLITSLLISFHLLIIPVESNTNAIVHVDKDLLELIQAEGLTKFANLIQKANIEESFTSSIARTVFAFTDKAYFELPPERKASIESMTKTDLEYFVKFFTVYNRKIQTSDIINNGILTSNGKNQNLLFTSRPRLNTNSYNTEQIYINGARIIRSNLNAINGIIHIIDSVLQVTSNNQAIVYLARPEDSRVKTSEFYKLVKAFADLEDDLRNIKRMTLFVPSDEAMQKVDSEKLQQLGNDKESIKKIIEQSIVRNEVLFTSSTDVRIRGIPTKTVPLLYKNSFDQVSVFSGDSTANIVIGNITVANGVIHVIDRMLGYVFNSVREEIQNDDSVKKFVEFLPKINDAIVKEAIMTDDRVTLFVPTNEAFARVPEQTKVLQRNPACLEEIVKFHIIRGIKWQLVQIGGDYDARERMRSMASQFLKAYNFDYDRYVDSVGVQAKLISTDIGCTNGLVQKIDRIFGIPDVDIPGLIFNHPWLQEQPFAALQITGLQQELTDNKRTDNSNSRYLPPDYRQCGFLKCDFTMLIPNGTAIEIMMRNHIGKEIWKRPAILKRVFQRMIFKDQCIFMDSLADGIKNFVSSVGVPVVFQKSQLSQTVRLGPKVAKVLHSDLAATNGIVHIIDQVLFLNEDLWTGNAAQPRLSLVLMISSLILLLCTHT</sequence>
<dbReference type="InterPro" id="IPR000782">
    <property type="entry name" value="FAS1_domain"/>
</dbReference>
<dbReference type="PROSITE" id="PS50008">
    <property type="entry name" value="PIPLC_Y_DOMAIN"/>
    <property type="match status" value="1"/>
</dbReference>
<evidence type="ECO:0000259" key="2">
    <source>
        <dbReference type="PROSITE" id="PS50008"/>
    </source>
</evidence>
<feature type="domain" description="FAS1" evidence="3">
    <location>
        <begin position="193"/>
        <end position="329"/>
    </location>
</feature>
<dbReference type="InterPro" id="IPR036378">
    <property type="entry name" value="FAS1_dom_sf"/>
</dbReference>
<keyword evidence="1" id="KW-0472">Membrane</keyword>
<evidence type="ECO:0000259" key="3">
    <source>
        <dbReference type="PROSITE" id="PS50213"/>
    </source>
</evidence>
<dbReference type="PANTHER" id="PTHR10900">
    <property type="entry name" value="PERIOSTIN-RELATED"/>
    <property type="match status" value="1"/>
</dbReference>
<keyword evidence="4" id="KW-1185">Reference proteome</keyword>
<feature type="domain" description="FAS1" evidence="3">
    <location>
        <begin position="501"/>
        <end position="638"/>
    </location>
</feature>
<dbReference type="GO" id="GO:0050839">
    <property type="term" value="F:cell adhesion molecule binding"/>
    <property type="evidence" value="ECO:0007669"/>
    <property type="project" value="TreeGrafter"/>
</dbReference>
<dbReference type="SUPFAM" id="SSF82153">
    <property type="entry name" value="FAS1 domain"/>
    <property type="match status" value="4"/>
</dbReference>
<feature type="transmembrane region" description="Helical" evidence="1">
    <location>
        <begin position="12"/>
        <end position="32"/>
    </location>
</feature>
<dbReference type="GO" id="GO:0030198">
    <property type="term" value="P:extracellular matrix organization"/>
    <property type="evidence" value="ECO:0007669"/>
    <property type="project" value="TreeGrafter"/>
</dbReference>
<feature type="domain" description="PI-PLC Y-box" evidence="2">
    <location>
        <begin position="88"/>
        <end position="203"/>
    </location>
</feature>
<feature type="domain" description="FAS1" evidence="3">
    <location>
        <begin position="333"/>
        <end position="474"/>
    </location>
</feature>
<feature type="domain" description="FAS1" evidence="3">
    <location>
        <begin position="42"/>
        <end position="184"/>
    </location>
</feature>
<dbReference type="GO" id="GO:0007155">
    <property type="term" value="P:cell adhesion"/>
    <property type="evidence" value="ECO:0007669"/>
    <property type="project" value="TreeGrafter"/>
</dbReference>
<dbReference type="Proteomes" id="UP000515154">
    <property type="component" value="Linkage group LG4"/>
</dbReference>
<dbReference type="Pfam" id="PF02469">
    <property type="entry name" value="Fasciclin"/>
    <property type="match status" value="4"/>
</dbReference>
<dbReference type="GO" id="GO:0035556">
    <property type="term" value="P:intracellular signal transduction"/>
    <property type="evidence" value="ECO:0007669"/>
    <property type="project" value="InterPro"/>
</dbReference>
<dbReference type="Gene3D" id="2.30.180.10">
    <property type="entry name" value="FAS1 domain"/>
    <property type="match status" value="4"/>
</dbReference>
<dbReference type="GO" id="GO:0031012">
    <property type="term" value="C:extracellular matrix"/>
    <property type="evidence" value="ECO:0007669"/>
    <property type="project" value="TreeGrafter"/>
</dbReference>
<accession>A0A6P7SCM0</accession>
<dbReference type="GO" id="GO:0005615">
    <property type="term" value="C:extracellular space"/>
    <property type="evidence" value="ECO:0007669"/>
    <property type="project" value="TreeGrafter"/>
</dbReference>
<dbReference type="KEGG" id="osn:115211120"/>
<dbReference type="RefSeq" id="XP_029635915.1">
    <property type="nucleotide sequence ID" value="XM_029780055.2"/>
</dbReference>
<evidence type="ECO:0000313" key="4">
    <source>
        <dbReference type="Proteomes" id="UP000515154"/>
    </source>
</evidence>
<evidence type="ECO:0000313" key="5">
    <source>
        <dbReference type="RefSeq" id="XP_029635915.1"/>
    </source>
</evidence>
<dbReference type="PROSITE" id="PS50213">
    <property type="entry name" value="FAS1"/>
    <property type="match status" value="4"/>
</dbReference>
<keyword evidence="1" id="KW-0812">Transmembrane</keyword>
<protein>
    <submittedName>
        <fullName evidence="5">Transforming growth factor-beta-induced protein ig-h3</fullName>
    </submittedName>
</protein>
<dbReference type="PANTHER" id="PTHR10900:SF77">
    <property type="entry name" value="FI19380P1"/>
    <property type="match status" value="1"/>
</dbReference>
<dbReference type="InterPro" id="IPR001711">
    <property type="entry name" value="PLipase_C_Pinositol-sp_Y"/>
</dbReference>
<evidence type="ECO:0000256" key="1">
    <source>
        <dbReference type="SAM" id="Phobius"/>
    </source>
</evidence>
<dbReference type="AlphaFoldDB" id="A0A6P7SCM0"/>
<dbReference type="SMART" id="SM00554">
    <property type="entry name" value="FAS1"/>
    <property type="match status" value="4"/>
</dbReference>